<feature type="domain" description="Treble clef zinc finger" evidence="1">
    <location>
        <begin position="81"/>
        <end position="134"/>
    </location>
</feature>
<accession>A0A1I0X1C3</accession>
<proteinExistence type="predicted"/>
<dbReference type="OrthoDB" id="583824at2"/>
<feature type="domain" description="Treble clef zinc finger" evidence="1">
    <location>
        <begin position="12"/>
        <end position="64"/>
    </location>
</feature>
<dbReference type="EMBL" id="FOJY01000005">
    <property type="protein sequence ID" value="SFA94812.1"/>
    <property type="molecule type" value="Genomic_DNA"/>
</dbReference>
<gene>
    <name evidence="2" type="ORF">SAMN05216249_105133</name>
</gene>
<dbReference type="Pfam" id="PF14311">
    <property type="entry name" value="DUF4379"/>
    <property type="match status" value="4"/>
</dbReference>
<dbReference type="InterPro" id="IPR025487">
    <property type="entry name" value="DUF4379"/>
</dbReference>
<protein>
    <submittedName>
        <fullName evidence="2">Probable Zinc-ribbon domain-containing protein</fullName>
    </submittedName>
</protein>
<dbReference type="PANTHER" id="PTHR37317">
    <property type="entry name" value="BLR8090 PROTEIN"/>
    <property type="match status" value="1"/>
</dbReference>
<dbReference type="Proteomes" id="UP000198838">
    <property type="component" value="Unassembled WGS sequence"/>
</dbReference>
<sequence length="412" mass="47855">MKETVSEKCPELVAQWSNKNLPLMPSDVTIGSHKRVWWRGSCGHEWQAIVKNRVKGSDCPYCNGNQLLKGFNDLATMKPELVSEWSDKNHPLMPDMVLSCTNKSVWWRCIQGHEWIAKIADRYYGSQCPYCEGHMLYKGFNDLASNYPELAKEWSEKNAPKRADEVFPKSRENVWWKCRVCGYEWRAVIDSRVKGSSCPVCSDRVVVAGVNDLATTDPELISEWDYDRNTMISPEQVHRNSLRIVWWTCGRGHRWRAKIADRAIDKEPCHICRKEFDKELPDILLRHCLKQAGYTVIVDEEELIGIPLANFIKEKNAVIEFSKPFYNTKDGYRWEFAKTQLCKNARIKLIRILRKRDKEFEDCVCITRLNDSDEALAEAIELALHILRIEISIDVKADRPHLFEKYTAIGQL</sequence>
<reference evidence="2 3" key="1">
    <citation type="submission" date="2016-10" db="EMBL/GenBank/DDBJ databases">
        <authorList>
            <person name="de Groot N.N."/>
        </authorList>
    </citation>
    <scope>NUCLEOTIDE SEQUENCE [LARGE SCALE GENOMIC DNA]</scope>
    <source>
        <strain evidence="2 3">DSM 5522</strain>
    </source>
</reference>
<name>A0A1I0X1C3_9FIRM</name>
<dbReference type="PANTHER" id="PTHR37317:SF1">
    <property type="entry name" value="ZINC-RIBBON DOMAIN-CONTAINING PROTEIN-RELATED"/>
    <property type="match status" value="1"/>
</dbReference>
<feature type="domain" description="Treble clef zinc finger" evidence="1">
    <location>
        <begin position="150"/>
        <end position="203"/>
    </location>
</feature>
<evidence type="ECO:0000313" key="2">
    <source>
        <dbReference type="EMBL" id="SFA94812.1"/>
    </source>
</evidence>
<keyword evidence="3" id="KW-1185">Reference proteome</keyword>
<organism evidence="2 3">
    <name type="scientific">Acetitomaculum ruminis DSM 5522</name>
    <dbReference type="NCBI Taxonomy" id="1120918"/>
    <lineage>
        <taxon>Bacteria</taxon>
        <taxon>Bacillati</taxon>
        <taxon>Bacillota</taxon>
        <taxon>Clostridia</taxon>
        <taxon>Lachnospirales</taxon>
        <taxon>Lachnospiraceae</taxon>
        <taxon>Acetitomaculum</taxon>
    </lineage>
</organism>
<evidence type="ECO:0000259" key="1">
    <source>
        <dbReference type="Pfam" id="PF14311"/>
    </source>
</evidence>
<dbReference type="RefSeq" id="WP_092871258.1">
    <property type="nucleotide sequence ID" value="NZ_FOJY01000005.1"/>
</dbReference>
<evidence type="ECO:0000313" key="3">
    <source>
        <dbReference type="Proteomes" id="UP000198838"/>
    </source>
</evidence>
<dbReference type="STRING" id="1120918.SAMN05216249_105133"/>
<feature type="domain" description="Treble clef zinc finger" evidence="1">
    <location>
        <begin position="220"/>
        <end position="274"/>
    </location>
</feature>
<dbReference type="AlphaFoldDB" id="A0A1I0X1C3"/>